<keyword evidence="11" id="KW-1185">Reference proteome</keyword>
<evidence type="ECO:0000256" key="1">
    <source>
        <dbReference type="ARBA" id="ARBA00004442"/>
    </source>
</evidence>
<reference evidence="10 11" key="1">
    <citation type="submission" date="2024-05" db="EMBL/GenBank/DDBJ databases">
        <authorList>
            <person name="De Oliveira J.P."/>
            <person name="Noriler S.A."/>
            <person name="De Oliveira A.G."/>
            <person name="Sipoli D.S."/>
        </authorList>
    </citation>
    <scope>NUCLEOTIDE SEQUENCE [LARGE SCALE GENOMIC DNA]</scope>
    <source>
        <strain evidence="10 11">LABIM186</strain>
    </source>
</reference>
<dbReference type="EMBL" id="JBDQQU010000152">
    <property type="protein sequence ID" value="MEO3956666.1"/>
    <property type="molecule type" value="Genomic_DNA"/>
</dbReference>
<dbReference type="InterPro" id="IPR003423">
    <property type="entry name" value="OMP_efflux"/>
</dbReference>
<feature type="region of interest" description="Disordered" evidence="8">
    <location>
        <begin position="272"/>
        <end position="292"/>
    </location>
</feature>
<keyword evidence="4" id="KW-1134">Transmembrane beta strand</keyword>
<comment type="caution">
    <text evidence="10">The sequence shown here is derived from an EMBL/GenBank/DDBJ whole genome shotgun (WGS) entry which is preliminary data.</text>
</comment>
<dbReference type="RefSeq" id="WP_346196498.1">
    <property type="nucleotide sequence ID" value="NZ_JBDJHV010000117.1"/>
</dbReference>
<accession>A0ABV0HBK1</accession>
<dbReference type="Gene3D" id="1.20.1600.10">
    <property type="entry name" value="Outer membrane efflux proteins (OEP)"/>
    <property type="match status" value="1"/>
</dbReference>
<keyword evidence="9" id="KW-0732">Signal</keyword>
<evidence type="ECO:0000256" key="8">
    <source>
        <dbReference type="SAM" id="MobiDB-lite"/>
    </source>
</evidence>
<evidence type="ECO:0000313" key="11">
    <source>
        <dbReference type="Proteomes" id="UP001438292"/>
    </source>
</evidence>
<proteinExistence type="inferred from homology"/>
<evidence type="ECO:0000256" key="3">
    <source>
        <dbReference type="ARBA" id="ARBA00022448"/>
    </source>
</evidence>
<evidence type="ECO:0000256" key="5">
    <source>
        <dbReference type="ARBA" id="ARBA00022692"/>
    </source>
</evidence>
<dbReference type="NCBIfam" id="TIGR01844">
    <property type="entry name" value="type_I_sec_TolC"/>
    <property type="match status" value="1"/>
</dbReference>
<keyword evidence="6" id="KW-0472">Membrane</keyword>
<evidence type="ECO:0000256" key="9">
    <source>
        <dbReference type="SAM" id="SignalP"/>
    </source>
</evidence>
<comment type="similarity">
    <text evidence="2">Belongs to the outer membrane factor (OMF) (TC 1.B.17) family.</text>
</comment>
<dbReference type="InterPro" id="IPR051906">
    <property type="entry name" value="TolC-like"/>
</dbReference>
<dbReference type="SUPFAM" id="SSF56954">
    <property type="entry name" value="Outer membrane efflux proteins (OEP)"/>
    <property type="match status" value="1"/>
</dbReference>
<dbReference type="PANTHER" id="PTHR30026">
    <property type="entry name" value="OUTER MEMBRANE PROTEIN TOLC"/>
    <property type="match status" value="1"/>
</dbReference>
<dbReference type="InterPro" id="IPR010130">
    <property type="entry name" value="T1SS_OMP_TolC"/>
</dbReference>
<evidence type="ECO:0000256" key="4">
    <source>
        <dbReference type="ARBA" id="ARBA00022452"/>
    </source>
</evidence>
<sequence length="430" mass="47669">MKTPYRTLLNLIAVYLLTQQASAFTLDQAWQAALQYNSDQAAAQAERDAGLQQRAKGLAPLLPQVSLNGSYQHLMPESPEPTTNVISRQYQLTLRQTLFDLARFAGYQKGQYSADLANIRFEINQQQRYVDVAQTYYNVLQAQDTLAATQASQKAYVNQLQQARLALETGLGTQIEVYEAEASVNGAEAKAIVDQNLLEIHRQTLHQLTGLNPLEIQPITIDARAPDTTLQEWQDQAASHNLNIKAAELMLHIAESDLTASRSGHLPTVTFEASNGESHSNERNWLSGPAQPKRENRVGVQIHIPIFNGGGVRAQVLESASLKEAARYKLESSKRQTREDVRKAYLNVASGAQQIRAQEQLVKSAKSKLESTQLGKEVGIRTQLEVLQAEREGYEALTSLAAAKYGYLNAWVQLRIHSGNSLLILPALMQ</sequence>
<comment type="subcellular location">
    <subcellularLocation>
        <location evidence="1">Cell outer membrane</location>
    </subcellularLocation>
</comment>
<feature type="chain" id="PRO_5045610295" evidence="9">
    <location>
        <begin position="24"/>
        <end position="430"/>
    </location>
</feature>
<keyword evidence="5" id="KW-0812">Transmembrane</keyword>
<dbReference type="Pfam" id="PF02321">
    <property type="entry name" value="OEP"/>
    <property type="match status" value="2"/>
</dbReference>
<gene>
    <name evidence="10" type="ORF">ABH309_19700</name>
</gene>
<dbReference type="Proteomes" id="UP001438292">
    <property type="component" value="Unassembled WGS sequence"/>
</dbReference>
<feature type="signal peptide" evidence="9">
    <location>
        <begin position="1"/>
        <end position="23"/>
    </location>
</feature>
<evidence type="ECO:0000256" key="2">
    <source>
        <dbReference type="ARBA" id="ARBA00007613"/>
    </source>
</evidence>
<evidence type="ECO:0000313" key="10">
    <source>
        <dbReference type="EMBL" id="MEO3956666.1"/>
    </source>
</evidence>
<evidence type="ECO:0000256" key="6">
    <source>
        <dbReference type="ARBA" id="ARBA00023136"/>
    </source>
</evidence>
<keyword evidence="7" id="KW-0998">Cell outer membrane</keyword>
<protein>
    <submittedName>
        <fullName evidence="10">TolC family outer membrane protein</fullName>
    </submittedName>
</protein>
<organism evidence="10 11">
    <name type="scientific">Chromobacterium piscinae</name>
    <dbReference type="NCBI Taxonomy" id="686831"/>
    <lineage>
        <taxon>Bacteria</taxon>
        <taxon>Pseudomonadati</taxon>
        <taxon>Pseudomonadota</taxon>
        <taxon>Betaproteobacteria</taxon>
        <taxon>Neisseriales</taxon>
        <taxon>Chromobacteriaceae</taxon>
        <taxon>Chromobacterium</taxon>
    </lineage>
</organism>
<name>A0ABV0HBK1_9NEIS</name>
<evidence type="ECO:0000256" key="7">
    <source>
        <dbReference type="ARBA" id="ARBA00023237"/>
    </source>
</evidence>
<dbReference type="PANTHER" id="PTHR30026:SF20">
    <property type="entry name" value="OUTER MEMBRANE PROTEIN TOLC"/>
    <property type="match status" value="1"/>
</dbReference>
<keyword evidence="3" id="KW-0813">Transport</keyword>